<keyword evidence="4" id="KW-1185">Reference proteome</keyword>
<dbReference type="AlphaFoldDB" id="K1DYX2"/>
<organism evidence="1 3">
    <name type="scientific">Janibacter hoylei PVAS-1</name>
    <dbReference type="NCBI Taxonomy" id="1210046"/>
    <lineage>
        <taxon>Bacteria</taxon>
        <taxon>Bacillati</taxon>
        <taxon>Actinomycetota</taxon>
        <taxon>Actinomycetes</taxon>
        <taxon>Micrococcales</taxon>
        <taxon>Intrasporangiaceae</taxon>
        <taxon>Janibacter</taxon>
    </lineage>
</organism>
<reference evidence="2" key="3">
    <citation type="submission" date="2017-11" db="EMBL/GenBank/DDBJ databases">
        <authorList>
            <person name="Seuylemezian A."/>
            <person name="Cooper K."/>
            <person name="Vaishampayan P."/>
        </authorList>
    </citation>
    <scope>NUCLEOTIDE SEQUENCE</scope>
    <source>
        <strain evidence="2">PVAS-1</strain>
    </source>
</reference>
<reference evidence="2 4" key="1">
    <citation type="journal article" date="2009" name="Int. J. Syst. Evol. Microbiol.">
        <title>Janibacter hoylei sp. nov., Bacillus isronensis sp. nov. and Bacillus aryabhattai sp. nov., isolated from cryotubes used for collecting air from the upper atmosphere.</title>
        <authorList>
            <person name="Shivaji S."/>
            <person name="Chaturvedi P."/>
            <person name="Begum Z."/>
            <person name="Pindi P.K."/>
            <person name="Manorama R."/>
            <person name="Padmanaban D.A."/>
            <person name="Shouche Y.S."/>
            <person name="Pawar S."/>
            <person name="Vaishampayan P."/>
            <person name="Dutt C.B."/>
            <person name="Datta G.N."/>
            <person name="Manchanda R.K."/>
            <person name="Rao U.R."/>
            <person name="Bhargava P.M."/>
            <person name="Narlikar J.V."/>
        </authorList>
    </citation>
    <scope>NUCLEOTIDE SEQUENCE [LARGE SCALE GENOMIC DNA]</scope>
    <source>
        <strain evidence="2 4">PVAS-1</strain>
    </source>
</reference>
<dbReference type="EMBL" id="ALWX01000085">
    <property type="protein sequence ID" value="EKA59996.1"/>
    <property type="molecule type" value="Genomic_DNA"/>
</dbReference>
<proteinExistence type="predicted"/>
<dbReference type="OrthoDB" id="3215654at2"/>
<evidence type="ECO:0000313" key="1">
    <source>
        <dbReference type="EMBL" id="EKA59996.1"/>
    </source>
</evidence>
<evidence type="ECO:0000313" key="2">
    <source>
        <dbReference type="EMBL" id="RWU82849.1"/>
    </source>
</evidence>
<sequence>MRSVTHLVTVVELDDGTNGPRSMSVSALHLAVLDDGTRRILLDDRGWSEWGPDGLWERMTIEEIADTAVTVVGPDEPHGDLTHEDMEQDHWDFLAERLRAQGVAADAAEMRRLPHEVELGQRLSARLGRS</sequence>
<reference evidence="1 3" key="2">
    <citation type="journal article" date="2012" name="J. Bacteriol.">
        <title>Genome Sequence of Janibacter hoylei MTCC8307, Isolated from the Stratospheric Air.</title>
        <authorList>
            <person name="Pawar S.P."/>
            <person name="Dhotre D.P."/>
            <person name="Shetty S.A."/>
            <person name="Chowdhury S.P."/>
            <person name="Chaudhari B.L."/>
            <person name="Shouche Y.S."/>
        </authorList>
    </citation>
    <scope>NUCLEOTIDE SEQUENCE [LARGE SCALE GENOMIC DNA]</scope>
    <source>
        <strain evidence="1 3">PVAS-1</strain>
    </source>
</reference>
<dbReference type="RefSeq" id="WP_007929597.1">
    <property type="nucleotide sequence ID" value="NZ_ALWX01000085.1"/>
</dbReference>
<gene>
    <name evidence="1" type="ORF">B277_15174</name>
    <name evidence="2" type="ORF">CWN80_11990</name>
</gene>
<protein>
    <submittedName>
        <fullName evidence="1">Uncharacterized protein</fullName>
    </submittedName>
</protein>
<comment type="caution">
    <text evidence="1">The sequence shown here is derived from an EMBL/GenBank/DDBJ whole genome shotgun (WGS) entry which is preliminary data.</text>
</comment>
<dbReference type="Proteomes" id="UP000288711">
    <property type="component" value="Unassembled WGS sequence"/>
</dbReference>
<dbReference type="eggNOG" id="ENOG5033DGZ">
    <property type="taxonomic scope" value="Bacteria"/>
</dbReference>
<accession>K1DYX2</accession>
<dbReference type="EMBL" id="PIPF01000010">
    <property type="protein sequence ID" value="RWU82849.1"/>
    <property type="molecule type" value="Genomic_DNA"/>
</dbReference>
<evidence type="ECO:0000313" key="4">
    <source>
        <dbReference type="Proteomes" id="UP000288711"/>
    </source>
</evidence>
<name>K1DYX2_9MICO</name>
<evidence type="ECO:0000313" key="3">
    <source>
        <dbReference type="Proteomes" id="UP000004474"/>
    </source>
</evidence>
<dbReference type="STRING" id="1210046.B277_15174"/>
<dbReference type="Proteomes" id="UP000004474">
    <property type="component" value="Unassembled WGS sequence"/>
</dbReference>
<dbReference type="PATRIC" id="fig|1210046.3.peg.2915"/>